<evidence type="ECO:0000313" key="2">
    <source>
        <dbReference type="Proteomes" id="UP001566132"/>
    </source>
</evidence>
<comment type="caution">
    <text evidence="1">The sequence shown here is derived from an EMBL/GenBank/DDBJ whole genome shotgun (WGS) entry which is preliminary data.</text>
</comment>
<accession>A0ABD1E3G6</accession>
<evidence type="ECO:0000313" key="1">
    <source>
        <dbReference type="EMBL" id="KAL1489110.1"/>
    </source>
</evidence>
<keyword evidence="2" id="KW-1185">Reference proteome</keyword>
<dbReference type="EMBL" id="JBDJPC010000012">
    <property type="protein sequence ID" value="KAL1489110.1"/>
    <property type="molecule type" value="Genomic_DNA"/>
</dbReference>
<dbReference type="Proteomes" id="UP001566132">
    <property type="component" value="Unassembled WGS sequence"/>
</dbReference>
<organism evidence="1 2">
    <name type="scientific">Hypothenemus hampei</name>
    <name type="common">Coffee berry borer</name>
    <dbReference type="NCBI Taxonomy" id="57062"/>
    <lineage>
        <taxon>Eukaryota</taxon>
        <taxon>Metazoa</taxon>
        <taxon>Ecdysozoa</taxon>
        <taxon>Arthropoda</taxon>
        <taxon>Hexapoda</taxon>
        <taxon>Insecta</taxon>
        <taxon>Pterygota</taxon>
        <taxon>Neoptera</taxon>
        <taxon>Endopterygota</taxon>
        <taxon>Coleoptera</taxon>
        <taxon>Polyphaga</taxon>
        <taxon>Cucujiformia</taxon>
        <taxon>Curculionidae</taxon>
        <taxon>Scolytinae</taxon>
        <taxon>Hypothenemus</taxon>
    </lineage>
</organism>
<reference evidence="1 2" key="1">
    <citation type="submission" date="2024-05" db="EMBL/GenBank/DDBJ databases">
        <title>Genetic variation in Jamaican populations of the coffee berry borer (Hypothenemus hampei).</title>
        <authorList>
            <person name="Errbii M."/>
            <person name="Myrie A."/>
        </authorList>
    </citation>
    <scope>NUCLEOTIDE SEQUENCE [LARGE SCALE GENOMIC DNA]</scope>
    <source>
        <strain evidence="1">JA-Hopewell-2020-01-JO</strain>
        <tissue evidence="1">Whole body</tissue>
    </source>
</reference>
<proteinExistence type="predicted"/>
<protein>
    <submittedName>
        <fullName evidence="1">Uncharacterized protein</fullName>
    </submittedName>
</protein>
<name>A0ABD1E3G6_HYPHA</name>
<sequence>MGARGVATKADYESIIIYSDGALHIITIELHFRVSNNTLKGFFEVSAGFWFRRCQGGKFVGEKEAFRQGVTELPGQSPPA</sequence>
<dbReference type="AlphaFoldDB" id="A0ABD1E3G6"/>
<gene>
    <name evidence="1" type="ORF">ABEB36_014054</name>
</gene>